<dbReference type="InterPro" id="IPR024607">
    <property type="entry name" value="Sulfatase_CS"/>
</dbReference>
<keyword evidence="3" id="KW-0732">Signal</keyword>
<dbReference type="Pfam" id="PF00884">
    <property type="entry name" value="Sulfatase"/>
    <property type="match status" value="1"/>
</dbReference>
<dbReference type="Proteomes" id="UP000006051">
    <property type="component" value="Chromosome"/>
</dbReference>
<comment type="similarity">
    <text evidence="1">Belongs to the sulfatase family.</text>
</comment>
<evidence type="ECO:0000259" key="4">
    <source>
        <dbReference type="Pfam" id="PF00884"/>
    </source>
</evidence>
<evidence type="ECO:0000256" key="2">
    <source>
        <dbReference type="ARBA" id="ARBA00022801"/>
    </source>
</evidence>
<dbReference type="Gene3D" id="3.30.1120.10">
    <property type="match status" value="1"/>
</dbReference>
<dbReference type="InterPro" id="IPR017850">
    <property type="entry name" value="Alkaline_phosphatase_core_sf"/>
</dbReference>
<dbReference type="PANTHER" id="PTHR43751:SF7">
    <property type="entry name" value="ARYLSULPHATASE A"/>
    <property type="match status" value="1"/>
</dbReference>
<dbReference type="EMBL" id="CP003283">
    <property type="protein sequence ID" value="AFL98249.1"/>
    <property type="molecule type" value="Genomic_DNA"/>
</dbReference>
<keyword evidence="2" id="KW-0378">Hydrolase</keyword>
<dbReference type="HOGENOM" id="CLU_006332_10_3_10"/>
<reference evidence="5 6" key="1">
    <citation type="submission" date="2012-06" db="EMBL/GenBank/DDBJ databases">
        <title>The complete genome of Ornithobacterium rhinotracheale DSM 15997.</title>
        <authorList>
            <consortium name="US DOE Joint Genome Institute (JGI-PGF)"/>
            <person name="Lucas S."/>
            <person name="Copeland A."/>
            <person name="Lapidus A."/>
            <person name="Goodwin L."/>
            <person name="Pitluck S."/>
            <person name="Peters L."/>
            <person name="Mikhailova N."/>
            <person name="Teshima H."/>
            <person name="Kyrpides N."/>
            <person name="Mavromatis K."/>
            <person name="Pagani I."/>
            <person name="Ivanova N."/>
            <person name="Ovchinnikova G."/>
            <person name="Zeytun A."/>
            <person name="Detter J.C."/>
            <person name="Han C."/>
            <person name="Land M."/>
            <person name="Hauser L."/>
            <person name="Markowitz V."/>
            <person name="Cheng J.-F."/>
            <person name="Hugenholtz P."/>
            <person name="Woyke T."/>
            <person name="Wu D."/>
            <person name="Lang E."/>
            <person name="Kopitz M."/>
            <person name="Brambilla E."/>
            <person name="Klenk H.-P."/>
            <person name="Eisen J.A."/>
        </authorList>
    </citation>
    <scope>NUCLEOTIDE SEQUENCE [LARGE SCALE GENOMIC DNA]</scope>
    <source>
        <strain evidence="6">ATCC 51463 / DSM 15997 / CCUG 23171 / LMG 9086</strain>
    </source>
</reference>
<dbReference type="PROSITE" id="PS00149">
    <property type="entry name" value="SULFATASE_2"/>
    <property type="match status" value="1"/>
</dbReference>
<dbReference type="KEGG" id="orh:Ornrh_2117"/>
<evidence type="ECO:0000313" key="6">
    <source>
        <dbReference type="Proteomes" id="UP000006051"/>
    </source>
</evidence>
<keyword evidence="6" id="KW-1185">Reference proteome</keyword>
<dbReference type="PROSITE" id="PS00523">
    <property type="entry name" value="SULFATASE_1"/>
    <property type="match status" value="1"/>
</dbReference>
<sequence length="502" mass="55761">MKKAILLSSLMSVSALAMAQKKLSSKPNIVIIYADDLGINDLSCYGAKEIKTPNIDKLAQNGVRLTNAYAAAATCTPSRFSLLTGVYPWKNKNARILEGDAPMLIPQNDHNLPSQLQKAGYVTGVVGKWHLGLGNGKMDWNQKITPSPNDIGFDYSFITAATNDRVPTVFVENHSVVGLEKSDPLKVSYKTNFPGEPTGKDNPELLKLKPSQGHNQSIHNGIPRIGYQTGGKNARDQWVDEDMADLFVKKAENFISENKNKPFFLYYALHQPHVPRTPNQRFVGSTNLGPRGDAVVEADWCVGQIMEQLKKENLLDNTLVIFSSDNGPVLDDGYFDGAEETKNLHQPWGKYKGGKYSMYNAGANIPLIVYWKDQTPQKVSDALLSQIDLPASLMDLVGMKNVTFADSQDYLKTFLGKSNKHRKYLLHEGMQGKIALRQGKWSYIPPYDGPKMVPWGVTIETGNADKPQLYNLCQDPGETKNVAEKHANKIKKFDNLIKASMQ</sequence>
<feature type="chain" id="PRO_5003684796" evidence="3">
    <location>
        <begin position="20"/>
        <end position="502"/>
    </location>
</feature>
<dbReference type="CDD" id="cd16143">
    <property type="entry name" value="ARS_like"/>
    <property type="match status" value="1"/>
</dbReference>
<dbReference type="GeneID" id="71570199"/>
<name>I4A2R5_ORNRL</name>
<organism evidence="5 6">
    <name type="scientific">Ornithobacterium rhinotracheale (strain ATCC 51463 / DSM 15997 / CCUG 23171 / CIP 104009 / LMG 9086)</name>
    <dbReference type="NCBI Taxonomy" id="867902"/>
    <lineage>
        <taxon>Bacteria</taxon>
        <taxon>Pseudomonadati</taxon>
        <taxon>Bacteroidota</taxon>
        <taxon>Flavobacteriia</taxon>
        <taxon>Flavobacteriales</taxon>
        <taxon>Weeksellaceae</taxon>
        <taxon>Ornithobacterium</taxon>
    </lineage>
</organism>
<dbReference type="Gene3D" id="3.40.720.10">
    <property type="entry name" value="Alkaline Phosphatase, subunit A"/>
    <property type="match status" value="1"/>
</dbReference>
<accession>I4A2R5</accession>
<dbReference type="eggNOG" id="COG3119">
    <property type="taxonomic scope" value="Bacteria"/>
</dbReference>
<dbReference type="STRING" id="867902.Ornrh_2117"/>
<feature type="domain" description="Sulfatase N-terminal" evidence="4">
    <location>
        <begin position="27"/>
        <end position="399"/>
    </location>
</feature>
<protein>
    <submittedName>
        <fullName evidence="5">Arylsulfatase A family protein</fullName>
    </submittedName>
</protein>
<evidence type="ECO:0000313" key="5">
    <source>
        <dbReference type="EMBL" id="AFL98249.1"/>
    </source>
</evidence>
<dbReference type="AlphaFoldDB" id="I4A2R5"/>
<feature type="signal peptide" evidence="3">
    <location>
        <begin position="1"/>
        <end position="19"/>
    </location>
</feature>
<proteinExistence type="inferred from homology"/>
<dbReference type="SUPFAM" id="SSF53649">
    <property type="entry name" value="Alkaline phosphatase-like"/>
    <property type="match status" value="1"/>
</dbReference>
<gene>
    <name evidence="5" type="ordered locus">Ornrh_2117</name>
</gene>
<dbReference type="InterPro" id="IPR052701">
    <property type="entry name" value="GAG_Ulvan_Degrading_Sulfatases"/>
</dbReference>
<dbReference type="GeneID" id="97258708"/>
<dbReference type="PANTHER" id="PTHR43751">
    <property type="entry name" value="SULFATASE"/>
    <property type="match status" value="1"/>
</dbReference>
<evidence type="ECO:0000256" key="3">
    <source>
        <dbReference type="SAM" id="SignalP"/>
    </source>
</evidence>
<evidence type="ECO:0000256" key="1">
    <source>
        <dbReference type="ARBA" id="ARBA00008779"/>
    </source>
</evidence>
<dbReference type="GO" id="GO:0016787">
    <property type="term" value="F:hydrolase activity"/>
    <property type="evidence" value="ECO:0007669"/>
    <property type="project" value="UniProtKB-KW"/>
</dbReference>
<dbReference type="RefSeq" id="WP_014791768.1">
    <property type="nucleotide sequence ID" value="NC_018016.1"/>
</dbReference>
<dbReference type="InterPro" id="IPR000917">
    <property type="entry name" value="Sulfatase_N"/>
</dbReference>
<dbReference type="PATRIC" id="fig|867902.3.peg.2072"/>